<sequence>MSPRKGQYVDGHEREDVVKYWREVFLPAMAALESRMRKWSSNDGPETVPDSHTRCVVVWFHDESTFYANDCRQKTWEHKNGKARLRAKGDGSSLMIAEFVSADHGFLCSPDGTESARVVFRAGKGSGRDGYFTNEEIRKQAEKAMDILAKYFPDEDHILVFDNATTHVKHAGTALSATRMPKGPPATFGVDVPIVGDDGKQKKGLDENLLKERIHMANGRFSDGTDQEFYYPDDHPALPGYFKGMATILEERGFENAGSLKAQCKKTFSECAQQDNCCCRRILFNQPDFVDVESILETDAKA</sequence>
<accession>A0AA39Q3J4</accession>
<proteinExistence type="predicted"/>
<dbReference type="GO" id="GO:0003676">
    <property type="term" value="F:nucleic acid binding"/>
    <property type="evidence" value="ECO:0007669"/>
    <property type="project" value="InterPro"/>
</dbReference>
<dbReference type="EMBL" id="JAUEPU010000017">
    <property type="protein sequence ID" value="KAK0495603.1"/>
    <property type="molecule type" value="Genomic_DNA"/>
</dbReference>
<dbReference type="AlphaFoldDB" id="A0AA39Q3J4"/>
<name>A0AA39Q3J4_9AGAR</name>
<organism evidence="1 2">
    <name type="scientific">Armillaria luteobubalina</name>
    <dbReference type="NCBI Taxonomy" id="153913"/>
    <lineage>
        <taxon>Eukaryota</taxon>
        <taxon>Fungi</taxon>
        <taxon>Dikarya</taxon>
        <taxon>Basidiomycota</taxon>
        <taxon>Agaricomycotina</taxon>
        <taxon>Agaricomycetes</taxon>
        <taxon>Agaricomycetidae</taxon>
        <taxon>Agaricales</taxon>
        <taxon>Marasmiineae</taxon>
        <taxon>Physalacriaceae</taxon>
        <taxon>Armillaria</taxon>
    </lineage>
</organism>
<comment type="caution">
    <text evidence="1">The sequence shown here is derived from an EMBL/GenBank/DDBJ whole genome shotgun (WGS) entry which is preliminary data.</text>
</comment>
<dbReference type="InterPro" id="IPR036397">
    <property type="entry name" value="RNaseH_sf"/>
</dbReference>
<protein>
    <submittedName>
        <fullName evidence="1">Uncharacterized protein</fullName>
    </submittedName>
</protein>
<reference evidence="1" key="1">
    <citation type="submission" date="2023-06" db="EMBL/GenBank/DDBJ databases">
        <authorList>
            <consortium name="Lawrence Berkeley National Laboratory"/>
            <person name="Ahrendt S."/>
            <person name="Sahu N."/>
            <person name="Indic B."/>
            <person name="Wong-Bajracharya J."/>
            <person name="Merenyi Z."/>
            <person name="Ke H.-M."/>
            <person name="Monk M."/>
            <person name="Kocsube S."/>
            <person name="Drula E."/>
            <person name="Lipzen A."/>
            <person name="Balint B."/>
            <person name="Henrissat B."/>
            <person name="Andreopoulos B."/>
            <person name="Martin F.M."/>
            <person name="Harder C.B."/>
            <person name="Rigling D."/>
            <person name="Ford K.L."/>
            <person name="Foster G.D."/>
            <person name="Pangilinan J."/>
            <person name="Papanicolaou A."/>
            <person name="Barry K."/>
            <person name="LaButti K."/>
            <person name="Viragh M."/>
            <person name="Koriabine M."/>
            <person name="Yan M."/>
            <person name="Riley R."/>
            <person name="Champramary S."/>
            <person name="Plett K.L."/>
            <person name="Tsai I.J."/>
            <person name="Slot J."/>
            <person name="Sipos G."/>
            <person name="Plett J."/>
            <person name="Nagy L.G."/>
            <person name="Grigoriev I.V."/>
        </authorList>
    </citation>
    <scope>NUCLEOTIDE SEQUENCE</scope>
    <source>
        <strain evidence="1">HWK02</strain>
    </source>
</reference>
<gene>
    <name evidence="1" type="ORF">EDD18DRAFT_1354058</name>
</gene>
<evidence type="ECO:0000313" key="1">
    <source>
        <dbReference type="EMBL" id="KAK0495603.1"/>
    </source>
</evidence>
<keyword evidence="2" id="KW-1185">Reference proteome</keyword>
<dbReference type="PANTHER" id="PTHR35871">
    <property type="entry name" value="EXPRESSED PROTEIN"/>
    <property type="match status" value="1"/>
</dbReference>
<dbReference type="PANTHER" id="PTHR35871:SF1">
    <property type="entry name" value="CXC1-LIKE CYSTEINE CLUSTER ASSOCIATED WITH KDZ TRANSPOSASES DOMAIN-CONTAINING PROTEIN"/>
    <property type="match status" value="1"/>
</dbReference>
<dbReference type="Proteomes" id="UP001175228">
    <property type="component" value="Unassembled WGS sequence"/>
</dbReference>
<evidence type="ECO:0000313" key="2">
    <source>
        <dbReference type="Proteomes" id="UP001175228"/>
    </source>
</evidence>
<dbReference type="Gene3D" id="3.30.420.10">
    <property type="entry name" value="Ribonuclease H-like superfamily/Ribonuclease H"/>
    <property type="match status" value="1"/>
</dbReference>